<sequence length="422" mass="48376">MRYLTGFFIIGLLAVSSFFILSKKNISNFSEKNQPILSNTSSSQIVDQNVDIEPQKPLANPPNTIKAIYATSWSAATPSKVNSLIKLIKETELNAIVIDIKDFSGYVAYDIKLPEVEKYKAKEIRISKINSLIKKFHDENIYVIARITIFQDPVLANARPDLAIHSRLKLTPNTQNLTPKTLWLDNKKLSWMDPTSKEVWDYNIAIAKDAANRGFDELNFDYIRFPSDGNLNDMVYPFWDKTTLKSNEIKNLFKYLRENLPNDKLSVDLFGLTTVQNDDLGIGQLIENAYQYFDYISPMVYPSHYASGFLNYKNPANYPYEVVKYSMESALQRLKNYELKIANSISTSTSTENLTPKTYNLKTKLRPWLQDFDLGADYNAEMIKREIQAVYDSASSTPELVNGWMLWDAKNIYTKDALQISE</sequence>
<name>A0A0G0J4Z1_9BACT</name>
<protein>
    <recommendedName>
        <fullName evidence="1">DUF4015 domain-containing protein</fullName>
    </recommendedName>
</protein>
<reference evidence="2 3" key="1">
    <citation type="journal article" date="2015" name="Nature">
        <title>rRNA introns, odd ribosomes, and small enigmatic genomes across a large radiation of phyla.</title>
        <authorList>
            <person name="Brown C.T."/>
            <person name="Hug L.A."/>
            <person name="Thomas B.C."/>
            <person name="Sharon I."/>
            <person name="Castelle C.J."/>
            <person name="Singh A."/>
            <person name="Wilkins M.J."/>
            <person name="Williams K.H."/>
            <person name="Banfield J.F."/>
        </authorList>
    </citation>
    <scope>NUCLEOTIDE SEQUENCE [LARGE SCALE GENOMIC DNA]</scope>
</reference>
<dbReference type="InterPro" id="IPR025275">
    <property type="entry name" value="DUF4015"/>
</dbReference>
<dbReference type="Proteomes" id="UP000034044">
    <property type="component" value="Unassembled WGS sequence"/>
</dbReference>
<evidence type="ECO:0000313" key="2">
    <source>
        <dbReference type="EMBL" id="KKQ23291.1"/>
    </source>
</evidence>
<gene>
    <name evidence="2" type="ORF">US36_C0002G0016</name>
</gene>
<dbReference type="Pfam" id="PF13200">
    <property type="entry name" value="DUF4015"/>
    <property type="match status" value="1"/>
</dbReference>
<evidence type="ECO:0000259" key="1">
    <source>
        <dbReference type="Pfam" id="PF13200"/>
    </source>
</evidence>
<proteinExistence type="predicted"/>
<feature type="domain" description="DUF4015" evidence="1">
    <location>
        <begin position="67"/>
        <end position="413"/>
    </location>
</feature>
<dbReference type="Gene3D" id="3.20.20.80">
    <property type="entry name" value="Glycosidases"/>
    <property type="match status" value="1"/>
</dbReference>
<dbReference type="PATRIC" id="fig|1619010.3.peg.64"/>
<dbReference type="SUPFAM" id="SSF51445">
    <property type="entry name" value="(Trans)glycosidases"/>
    <property type="match status" value="1"/>
</dbReference>
<dbReference type="EMBL" id="LBSR01000002">
    <property type="protein sequence ID" value="KKQ23291.1"/>
    <property type="molecule type" value="Genomic_DNA"/>
</dbReference>
<comment type="caution">
    <text evidence="2">The sequence shown here is derived from an EMBL/GenBank/DDBJ whole genome shotgun (WGS) entry which is preliminary data.</text>
</comment>
<dbReference type="AlphaFoldDB" id="A0A0G0J4Z1"/>
<dbReference type="InterPro" id="IPR017853">
    <property type="entry name" value="GH"/>
</dbReference>
<evidence type="ECO:0000313" key="3">
    <source>
        <dbReference type="Proteomes" id="UP000034044"/>
    </source>
</evidence>
<organism evidence="2 3">
    <name type="scientific">Candidatus Wolfebacteria bacterium GW2011_GWC1_37_10</name>
    <dbReference type="NCBI Taxonomy" id="1619010"/>
    <lineage>
        <taxon>Bacteria</taxon>
        <taxon>Candidatus Wolfeibacteriota</taxon>
    </lineage>
</organism>
<accession>A0A0G0J4Z1</accession>